<keyword evidence="10" id="KW-0552">Olfaction</keyword>
<evidence type="ECO:0000256" key="1">
    <source>
        <dbReference type="ARBA" id="ARBA00002936"/>
    </source>
</evidence>
<dbReference type="Proteomes" id="UP000694393">
    <property type="component" value="Unplaced"/>
</dbReference>
<comment type="similarity">
    <text evidence="9">Belongs to the G-protein coupled receptor 1 family.</text>
</comment>
<comment type="function">
    <text evidence="1">Odorant receptor.</text>
</comment>
<dbReference type="PANTHER" id="PTHR48018">
    <property type="entry name" value="OLFACTORY RECEPTOR"/>
    <property type="match status" value="1"/>
</dbReference>
<dbReference type="PROSITE" id="PS50262">
    <property type="entry name" value="G_PROTEIN_RECEP_F1_2"/>
    <property type="match status" value="1"/>
</dbReference>
<dbReference type="InterPro" id="IPR000276">
    <property type="entry name" value="GPCR_Rhodpsn"/>
</dbReference>
<evidence type="ECO:0000256" key="4">
    <source>
        <dbReference type="ARBA" id="ARBA00022989"/>
    </source>
</evidence>
<dbReference type="GO" id="GO:0004984">
    <property type="term" value="F:olfactory receptor activity"/>
    <property type="evidence" value="ECO:0007669"/>
    <property type="project" value="InterPro"/>
</dbReference>
<protein>
    <recommendedName>
        <fullName evidence="10">Olfactory receptor</fullName>
    </recommendedName>
</protein>
<evidence type="ECO:0000256" key="2">
    <source>
        <dbReference type="ARBA" id="ARBA00004141"/>
    </source>
</evidence>
<dbReference type="SUPFAM" id="SSF81321">
    <property type="entry name" value="Family A G protein-coupled receptor-like"/>
    <property type="match status" value="1"/>
</dbReference>
<keyword evidence="13" id="KW-1185">Reference proteome</keyword>
<evidence type="ECO:0000256" key="5">
    <source>
        <dbReference type="ARBA" id="ARBA00023040"/>
    </source>
</evidence>
<dbReference type="PROSITE" id="PS00237">
    <property type="entry name" value="G_PROTEIN_RECEP_F1_1"/>
    <property type="match status" value="1"/>
</dbReference>
<keyword evidence="8 9" id="KW-0807">Transducer</keyword>
<keyword evidence="7 9" id="KW-0675">Receptor</keyword>
<evidence type="ECO:0000259" key="11">
    <source>
        <dbReference type="PROSITE" id="PS50262"/>
    </source>
</evidence>
<feature type="transmembrane region" description="Helical" evidence="10">
    <location>
        <begin position="254"/>
        <end position="277"/>
    </location>
</feature>
<evidence type="ECO:0000256" key="3">
    <source>
        <dbReference type="ARBA" id="ARBA00022692"/>
    </source>
</evidence>
<evidence type="ECO:0000256" key="7">
    <source>
        <dbReference type="ARBA" id="ARBA00023170"/>
    </source>
</evidence>
<reference evidence="12" key="1">
    <citation type="submission" date="2025-08" db="UniProtKB">
        <authorList>
            <consortium name="Ensembl"/>
        </authorList>
    </citation>
    <scope>IDENTIFICATION</scope>
</reference>
<evidence type="ECO:0000256" key="6">
    <source>
        <dbReference type="ARBA" id="ARBA00023136"/>
    </source>
</evidence>
<feature type="domain" description="G-protein coupled receptors family 1 profile" evidence="11">
    <location>
        <begin position="63"/>
        <end position="306"/>
    </location>
</feature>
<keyword evidence="3 9" id="KW-0812">Transmembrane</keyword>
<accession>A0A8C8VFK3</accession>
<dbReference type="Gene3D" id="1.20.1070.10">
    <property type="entry name" value="Rhodopsin 7-helix transmembrane proteins"/>
    <property type="match status" value="1"/>
</dbReference>
<dbReference type="InterPro" id="IPR017452">
    <property type="entry name" value="GPCR_Rhodpsn_7TM"/>
</dbReference>
<feature type="transmembrane region" description="Helical" evidence="10">
    <location>
        <begin position="82"/>
        <end position="101"/>
    </location>
</feature>
<feature type="transmembrane region" description="Helical" evidence="10">
    <location>
        <begin position="121"/>
        <end position="142"/>
    </location>
</feature>
<evidence type="ECO:0000256" key="8">
    <source>
        <dbReference type="ARBA" id="ARBA00023224"/>
    </source>
</evidence>
<feature type="transmembrane region" description="Helical" evidence="10">
    <location>
        <begin position="289"/>
        <end position="308"/>
    </location>
</feature>
<keyword evidence="4 10" id="KW-1133">Transmembrane helix</keyword>
<proteinExistence type="inferred from homology"/>
<comment type="subcellular location">
    <subcellularLocation>
        <location evidence="10">Cell membrane</location>
        <topology evidence="10">Multi-pass membrane protein</topology>
    </subcellularLocation>
    <subcellularLocation>
        <location evidence="2">Membrane</location>
        <topology evidence="2">Multi-pass membrane protein</topology>
    </subcellularLocation>
</comment>
<keyword evidence="5 9" id="KW-0297">G-protein coupled receptor</keyword>
<keyword evidence="6 10" id="KW-0472">Membrane</keyword>
<feature type="transmembrane region" description="Helical" evidence="10">
    <location>
        <begin position="162"/>
        <end position="185"/>
    </location>
</feature>
<dbReference type="Ensembl" id="ENSPCET00000004595.1">
    <property type="protein sequence ID" value="ENSPCEP00000004446.1"/>
    <property type="gene ID" value="ENSPCEG00000003568.1"/>
</dbReference>
<evidence type="ECO:0000256" key="10">
    <source>
        <dbReference type="RuleBase" id="RU363047"/>
    </source>
</evidence>
<dbReference type="InterPro" id="IPR000725">
    <property type="entry name" value="Olfact_rcpt"/>
</dbReference>
<evidence type="ECO:0000256" key="9">
    <source>
        <dbReference type="RuleBase" id="RU000688"/>
    </source>
</evidence>
<organism evidence="12 13">
    <name type="scientific">Pelusios castaneus</name>
    <name type="common">West African mud turtle</name>
    <dbReference type="NCBI Taxonomy" id="367368"/>
    <lineage>
        <taxon>Eukaryota</taxon>
        <taxon>Metazoa</taxon>
        <taxon>Chordata</taxon>
        <taxon>Craniata</taxon>
        <taxon>Vertebrata</taxon>
        <taxon>Euteleostomi</taxon>
        <taxon>Archelosauria</taxon>
        <taxon>Testudinata</taxon>
        <taxon>Testudines</taxon>
        <taxon>Pleurodira</taxon>
        <taxon>Pelomedusidae</taxon>
        <taxon>Pelusios</taxon>
    </lineage>
</organism>
<dbReference type="CDD" id="cd15230">
    <property type="entry name" value="7tmA_OR5-like"/>
    <property type="match status" value="1"/>
</dbReference>
<dbReference type="Pfam" id="PF13853">
    <property type="entry name" value="7tm_4"/>
    <property type="match status" value="1"/>
</dbReference>
<reference evidence="12" key="2">
    <citation type="submission" date="2025-09" db="UniProtKB">
        <authorList>
            <consortium name="Ensembl"/>
        </authorList>
    </citation>
    <scope>IDENTIFICATION</scope>
</reference>
<dbReference type="PRINTS" id="PR00245">
    <property type="entry name" value="OLFACTORYR"/>
</dbReference>
<evidence type="ECO:0000313" key="12">
    <source>
        <dbReference type="Ensembl" id="ENSPCEP00000004446.1"/>
    </source>
</evidence>
<dbReference type="AlphaFoldDB" id="A0A8C8VFK3"/>
<dbReference type="FunFam" id="1.20.1070.10:FF:000003">
    <property type="entry name" value="Olfactory receptor"/>
    <property type="match status" value="1"/>
</dbReference>
<sequence length="330" mass="37647">VLFYRVGQNINTFWITNNPAEKMAGENQTTVLEFILLGFTDSPELQMPLFLMFLLIYIMSLVGNLGMITLIRMDSRLHTPMYFFLSHLSLVDFCYSSTITFKSLENFHVERKTISFSGCFVQMYFFIALVNTECFLLGLMAYDRYIAICKPLLYMVIMSPRLCVKMAAGAYAIPFLSSMAHTIYISTLSFCHSNVIDHFFCEIPALLKLSCSNTCLYETVMIALGSLLLILYSYIYIISSILRIHSAEGRRKAFSTCTSHLTAVTLFYGTGLSTYLQPTSSYSQDQNKVVSVFYTLMIPMLNPLIYSLRNKEVKDSLKRVVGKKRFSELS</sequence>
<dbReference type="GO" id="GO:0004930">
    <property type="term" value="F:G protein-coupled receptor activity"/>
    <property type="evidence" value="ECO:0007669"/>
    <property type="project" value="UniProtKB-KW"/>
</dbReference>
<keyword evidence="10" id="KW-1003">Cell membrane</keyword>
<name>A0A8C8VFK3_9SAUR</name>
<dbReference type="GO" id="GO:0005886">
    <property type="term" value="C:plasma membrane"/>
    <property type="evidence" value="ECO:0007669"/>
    <property type="project" value="UniProtKB-SubCell"/>
</dbReference>
<feature type="transmembrane region" description="Helical" evidence="10">
    <location>
        <begin position="220"/>
        <end position="242"/>
    </location>
</feature>
<dbReference type="PRINTS" id="PR00237">
    <property type="entry name" value="GPCRRHODOPSN"/>
</dbReference>
<feature type="transmembrane region" description="Helical" evidence="10">
    <location>
        <begin position="49"/>
        <end position="70"/>
    </location>
</feature>
<evidence type="ECO:0000313" key="13">
    <source>
        <dbReference type="Proteomes" id="UP000694393"/>
    </source>
</evidence>
<keyword evidence="10" id="KW-0716">Sensory transduction</keyword>